<comment type="subunit">
    <text evidence="6">Homotetramer.</text>
</comment>
<dbReference type="EMBL" id="FLUM01000003">
    <property type="protein sequence ID" value="SBW05341.1"/>
    <property type="molecule type" value="Genomic_DNA"/>
</dbReference>
<comment type="similarity">
    <text evidence="5">Belongs to the CMP-NeuNAc synthase family.</text>
</comment>
<evidence type="ECO:0000313" key="11">
    <source>
        <dbReference type="EMBL" id="SBW05341.1"/>
    </source>
</evidence>
<comment type="catalytic activity">
    <reaction evidence="1">
        <text>an N-acylneuraminate + CTP = a CMP-N-acyl-beta-neuraminate + diphosphate</text>
        <dbReference type="Rhea" id="RHEA:11344"/>
        <dbReference type="ChEBI" id="CHEBI:33019"/>
        <dbReference type="ChEBI" id="CHEBI:37563"/>
        <dbReference type="ChEBI" id="CHEBI:60073"/>
        <dbReference type="ChEBI" id="CHEBI:68671"/>
        <dbReference type="EC" id="2.7.7.43"/>
    </reaction>
</comment>
<evidence type="ECO:0000256" key="8">
    <source>
        <dbReference type="ARBA" id="ARBA00022723"/>
    </source>
</evidence>
<protein>
    <recommendedName>
        <fullName evidence="7">N-acylneuraminate cytidylyltransferase</fullName>
        <ecNumber evidence="7">2.7.7.43</ecNumber>
    </recommendedName>
</protein>
<dbReference type="GO" id="GO:0046872">
    <property type="term" value="F:metal ion binding"/>
    <property type="evidence" value="ECO:0007669"/>
    <property type="project" value="UniProtKB-KW"/>
</dbReference>
<dbReference type="CDD" id="cd01630">
    <property type="entry name" value="HAD_KDO-like"/>
    <property type="match status" value="1"/>
</dbReference>
<dbReference type="InterPro" id="IPR050793">
    <property type="entry name" value="CMP-NeuNAc_synthase"/>
</dbReference>
<keyword evidence="8" id="KW-0479">Metal-binding</keyword>
<dbReference type="NCBIfam" id="TIGR01670">
    <property type="entry name" value="KdsC-phosphatas"/>
    <property type="match status" value="1"/>
</dbReference>
<sequence>MSIIAFIPVRGGSKSIPHKNIKSFCGKPLVFWTLGALQDMDKVDEVVVATDCDEIEDTILQFNFSKVRIYRRLPQNATDTASTESVMLEYIKKSSLTKDDYFILVQATSPFTQKADIEGGLNLLLESQYDSVLSTVRFKRFLWNNDGTPFNYDFKNRPRRQDFDGKLMENGAFYINTVGNIIDSTNRLSGKVGIYEMPDYTAVEIDELEDWSAAEDIMRRHILKRDAIQTHNIKLFLTDVDGVLTDAGMYYSENGDELKKFNTRDGMGIRLLKENGIKTGIITSENTKIVENRAKKLNVDYLYQGKISGGKLDAAKDICKKESITLQEVAYIGDDLNCFDLLSNVGLAACPSDAVDKVKGIPNIKILNKRGGEGVVREFIDNWILA</sequence>
<evidence type="ECO:0000256" key="9">
    <source>
        <dbReference type="ARBA" id="ARBA00022801"/>
    </source>
</evidence>
<dbReference type="InterPro" id="IPR041492">
    <property type="entry name" value="HAD_2"/>
</dbReference>
<organism evidence="11">
    <name type="scientific">uncultured Dysgonomonas sp</name>
    <dbReference type="NCBI Taxonomy" id="206096"/>
    <lineage>
        <taxon>Bacteria</taxon>
        <taxon>Pseudomonadati</taxon>
        <taxon>Bacteroidota</taxon>
        <taxon>Bacteroidia</taxon>
        <taxon>Bacteroidales</taxon>
        <taxon>Dysgonomonadaceae</taxon>
        <taxon>Dysgonomonas</taxon>
        <taxon>environmental samples</taxon>
    </lineage>
</organism>
<comment type="pathway">
    <text evidence="3">Amino-sugar metabolism; N-acetylneuraminate metabolism.</text>
</comment>
<dbReference type="SUPFAM" id="SSF56784">
    <property type="entry name" value="HAD-like"/>
    <property type="match status" value="1"/>
</dbReference>
<keyword evidence="10" id="KW-0460">Magnesium</keyword>
<dbReference type="Gene3D" id="3.90.550.10">
    <property type="entry name" value="Spore Coat Polysaccharide Biosynthesis Protein SpsA, Chain A"/>
    <property type="match status" value="1"/>
</dbReference>
<dbReference type="RefSeq" id="WP_296943418.1">
    <property type="nucleotide sequence ID" value="NZ_LT599032.1"/>
</dbReference>
<reference evidence="11" key="1">
    <citation type="submission" date="2016-04" db="EMBL/GenBank/DDBJ databases">
        <authorList>
            <person name="Evans L.H."/>
            <person name="Alamgir A."/>
            <person name="Owens N."/>
            <person name="Weber N.D."/>
            <person name="Virtaneva K."/>
            <person name="Barbian K."/>
            <person name="Babar A."/>
            <person name="Rosenke K."/>
        </authorList>
    </citation>
    <scope>NUCLEOTIDE SEQUENCE</scope>
    <source>
        <strain evidence="11">86-1</strain>
    </source>
</reference>
<evidence type="ECO:0000256" key="1">
    <source>
        <dbReference type="ARBA" id="ARBA00001862"/>
    </source>
</evidence>
<dbReference type="AlphaFoldDB" id="A0A212K0W4"/>
<dbReference type="GO" id="GO:0016788">
    <property type="term" value="F:hydrolase activity, acting on ester bonds"/>
    <property type="evidence" value="ECO:0007669"/>
    <property type="project" value="InterPro"/>
</dbReference>
<dbReference type="Gene3D" id="3.40.50.1000">
    <property type="entry name" value="HAD superfamily/HAD-like"/>
    <property type="match status" value="1"/>
</dbReference>
<dbReference type="GO" id="GO:0006054">
    <property type="term" value="P:N-acetylneuraminate metabolic process"/>
    <property type="evidence" value="ECO:0007669"/>
    <property type="project" value="UniProtKB-UniPathway"/>
</dbReference>
<dbReference type="GO" id="GO:0008781">
    <property type="term" value="F:N-acylneuraminate cytidylyltransferase activity"/>
    <property type="evidence" value="ECO:0007669"/>
    <property type="project" value="UniProtKB-EC"/>
</dbReference>
<gene>
    <name evidence="11" type="ORF">KL86DYS1_31086</name>
</gene>
<evidence type="ECO:0000256" key="3">
    <source>
        <dbReference type="ARBA" id="ARBA00005141"/>
    </source>
</evidence>
<evidence type="ECO:0000256" key="5">
    <source>
        <dbReference type="ARBA" id="ARBA00010726"/>
    </source>
</evidence>
<evidence type="ECO:0000256" key="7">
    <source>
        <dbReference type="ARBA" id="ARBA00012491"/>
    </source>
</evidence>
<dbReference type="Pfam" id="PF13419">
    <property type="entry name" value="HAD_2"/>
    <property type="match status" value="1"/>
</dbReference>
<dbReference type="InterPro" id="IPR036412">
    <property type="entry name" value="HAD-like_sf"/>
</dbReference>
<dbReference type="FunFam" id="3.40.50.1000:FF:000029">
    <property type="entry name" value="3-deoxy-D-manno-octulosonate 8-phosphate phosphatase KdsC"/>
    <property type="match status" value="1"/>
</dbReference>
<dbReference type="CDD" id="cd02513">
    <property type="entry name" value="CMP-NeuAc_Synthase"/>
    <property type="match status" value="1"/>
</dbReference>
<dbReference type="InterPro" id="IPR010023">
    <property type="entry name" value="KdsC_fam"/>
</dbReference>
<dbReference type="PANTHER" id="PTHR21485">
    <property type="entry name" value="HAD SUPERFAMILY MEMBERS CMAS AND KDSC"/>
    <property type="match status" value="1"/>
</dbReference>
<evidence type="ECO:0000256" key="2">
    <source>
        <dbReference type="ARBA" id="ARBA00001946"/>
    </source>
</evidence>
<dbReference type="InterPro" id="IPR029044">
    <property type="entry name" value="Nucleotide-diphossugar_trans"/>
</dbReference>
<keyword evidence="9" id="KW-0378">Hydrolase</keyword>
<accession>A0A212K0W4</accession>
<name>A0A212K0W4_9BACT</name>
<dbReference type="SUPFAM" id="SSF53448">
    <property type="entry name" value="Nucleotide-diphospho-sugar transferases"/>
    <property type="match status" value="1"/>
</dbReference>
<comment type="cofactor">
    <cofactor evidence="2">
        <name>Mg(2+)</name>
        <dbReference type="ChEBI" id="CHEBI:18420"/>
    </cofactor>
</comment>
<evidence type="ECO:0000256" key="10">
    <source>
        <dbReference type="ARBA" id="ARBA00022842"/>
    </source>
</evidence>
<dbReference type="UniPathway" id="UPA00628"/>
<dbReference type="InterPro" id="IPR023214">
    <property type="entry name" value="HAD_sf"/>
</dbReference>
<proteinExistence type="inferred from homology"/>
<evidence type="ECO:0000256" key="4">
    <source>
        <dbReference type="ARBA" id="ARBA00005893"/>
    </source>
</evidence>
<dbReference type="InterPro" id="IPR003329">
    <property type="entry name" value="Cytidylyl_trans"/>
</dbReference>
<comment type="similarity">
    <text evidence="4">Belongs to the KdsC family.</text>
</comment>
<evidence type="ECO:0000256" key="6">
    <source>
        <dbReference type="ARBA" id="ARBA00011881"/>
    </source>
</evidence>
<dbReference type="EC" id="2.7.7.43" evidence="7"/>
<dbReference type="PANTHER" id="PTHR21485:SF3">
    <property type="entry name" value="N-ACYLNEURAMINATE CYTIDYLYLTRANSFERASE"/>
    <property type="match status" value="1"/>
</dbReference>
<dbReference type="Pfam" id="PF02348">
    <property type="entry name" value="CTP_transf_3"/>
    <property type="match status" value="1"/>
</dbReference>